<dbReference type="RefSeq" id="WP_085621039.1">
    <property type="nucleotide sequence ID" value="NZ_CAXBPE010000001.1"/>
</dbReference>
<evidence type="ECO:0000313" key="11">
    <source>
        <dbReference type="EMBL" id="OSQ43333.1"/>
    </source>
</evidence>
<dbReference type="PROSITE" id="PS50928">
    <property type="entry name" value="ABC_TM1"/>
    <property type="match status" value="1"/>
</dbReference>
<dbReference type="Pfam" id="PF12911">
    <property type="entry name" value="OppC_N"/>
    <property type="match status" value="1"/>
</dbReference>
<dbReference type="Pfam" id="PF00528">
    <property type="entry name" value="BPD_transp_1"/>
    <property type="match status" value="1"/>
</dbReference>
<dbReference type="InterPro" id="IPR000515">
    <property type="entry name" value="MetI-like"/>
</dbReference>
<evidence type="ECO:0000256" key="3">
    <source>
        <dbReference type="ARBA" id="ARBA00022475"/>
    </source>
</evidence>
<evidence type="ECO:0000256" key="4">
    <source>
        <dbReference type="ARBA" id="ARBA00022692"/>
    </source>
</evidence>
<accession>A0A1Y2L6Z8</accession>
<feature type="transmembrane region" description="Helical" evidence="9">
    <location>
        <begin position="193"/>
        <end position="217"/>
    </location>
</feature>
<gene>
    <name evidence="11" type="ORF">TALK_20520</name>
</gene>
<dbReference type="EMBL" id="JFKB01000025">
    <property type="protein sequence ID" value="OSQ43333.1"/>
    <property type="molecule type" value="Genomic_DNA"/>
</dbReference>
<dbReference type="AlphaFoldDB" id="A0A1Y2L6Z8"/>
<dbReference type="GO" id="GO:0055085">
    <property type="term" value="P:transmembrane transport"/>
    <property type="evidence" value="ECO:0007669"/>
    <property type="project" value="InterPro"/>
</dbReference>
<keyword evidence="8 9" id="KW-0472">Membrane</keyword>
<dbReference type="STRING" id="1293890.TALK_20520"/>
<reference evidence="11 12" key="1">
    <citation type="submission" date="2014-03" db="EMBL/GenBank/DDBJ databases">
        <title>The draft genome sequence of Thalassospira alkalitolerans JCM 18968.</title>
        <authorList>
            <person name="Lai Q."/>
            <person name="Shao Z."/>
        </authorList>
    </citation>
    <scope>NUCLEOTIDE SEQUENCE [LARGE SCALE GENOMIC DNA]</scope>
    <source>
        <strain evidence="11 12">JCM 18968</strain>
    </source>
</reference>
<feature type="domain" description="ABC transmembrane type-1" evidence="10">
    <location>
        <begin position="73"/>
        <end position="261"/>
    </location>
</feature>
<comment type="caution">
    <text evidence="11">The sequence shown here is derived from an EMBL/GenBank/DDBJ whole genome shotgun (WGS) entry which is preliminary data.</text>
</comment>
<dbReference type="CDD" id="cd06261">
    <property type="entry name" value="TM_PBP2"/>
    <property type="match status" value="1"/>
</dbReference>
<keyword evidence="2 9" id="KW-0813">Transport</keyword>
<keyword evidence="4 9" id="KW-0812">Transmembrane</keyword>
<evidence type="ECO:0000256" key="2">
    <source>
        <dbReference type="ARBA" id="ARBA00022448"/>
    </source>
</evidence>
<organism evidence="11 12">
    <name type="scientific">Thalassospira alkalitolerans</name>
    <dbReference type="NCBI Taxonomy" id="1293890"/>
    <lineage>
        <taxon>Bacteria</taxon>
        <taxon>Pseudomonadati</taxon>
        <taxon>Pseudomonadota</taxon>
        <taxon>Alphaproteobacteria</taxon>
        <taxon>Rhodospirillales</taxon>
        <taxon>Thalassospiraceae</taxon>
        <taxon>Thalassospira</taxon>
    </lineage>
</organism>
<dbReference type="GO" id="GO:0005886">
    <property type="term" value="C:plasma membrane"/>
    <property type="evidence" value="ECO:0007669"/>
    <property type="project" value="UniProtKB-SubCell"/>
</dbReference>
<dbReference type="PANTHER" id="PTHR43386">
    <property type="entry name" value="OLIGOPEPTIDE TRANSPORT SYSTEM PERMEASE PROTEIN APPC"/>
    <property type="match status" value="1"/>
</dbReference>
<evidence type="ECO:0000256" key="6">
    <source>
        <dbReference type="ARBA" id="ARBA00022927"/>
    </source>
</evidence>
<keyword evidence="5" id="KW-0571">Peptide transport</keyword>
<dbReference type="SUPFAM" id="SSF161098">
    <property type="entry name" value="MetI-like"/>
    <property type="match status" value="1"/>
</dbReference>
<keyword evidence="3" id="KW-1003">Cell membrane</keyword>
<comment type="similarity">
    <text evidence="9">Belongs to the binding-protein-dependent transport system permease family.</text>
</comment>
<dbReference type="InterPro" id="IPR050366">
    <property type="entry name" value="BP-dependent_transpt_permease"/>
</dbReference>
<evidence type="ECO:0000256" key="9">
    <source>
        <dbReference type="RuleBase" id="RU363032"/>
    </source>
</evidence>
<dbReference type="InterPro" id="IPR025966">
    <property type="entry name" value="OppC_N"/>
</dbReference>
<dbReference type="OrthoDB" id="9766870at2"/>
<evidence type="ECO:0000259" key="10">
    <source>
        <dbReference type="PROSITE" id="PS50928"/>
    </source>
</evidence>
<dbReference type="PANTHER" id="PTHR43386:SF1">
    <property type="entry name" value="D,D-DIPEPTIDE TRANSPORT SYSTEM PERMEASE PROTEIN DDPC-RELATED"/>
    <property type="match status" value="1"/>
</dbReference>
<evidence type="ECO:0000313" key="12">
    <source>
        <dbReference type="Proteomes" id="UP000193396"/>
    </source>
</evidence>
<dbReference type="GO" id="GO:0015833">
    <property type="term" value="P:peptide transport"/>
    <property type="evidence" value="ECO:0007669"/>
    <property type="project" value="UniProtKB-KW"/>
</dbReference>
<feature type="transmembrane region" description="Helical" evidence="9">
    <location>
        <begin position="77"/>
        <end position="100"/>
    </location>
</feature>
<evidence type="ECO:0000256" key="7">
    <source>
        <dbReference type="ARBA" id="ARBA00022989"/>
    </source>
</evidence>
<evidence type="ECO:0000256" key="5">
    <source>
        <dbReference type="ARBA" id="ARBA00022856"/>
    </source>
</evidence>
<comment type="subcellular location">
    <subcellularLocation>
        <location evidence="1 9">Cell membrane</location>
        <topology evidence="1 9">Multi-pass membrane protein</topology>
    </subcellularLocation>
</comment>
<keyword evidence="7 9" id="KW-1133">Transmembrane helix</keyword>
<feature type="transmembrane region" description="Helical" evidence="9">
    <location>
        <begin position="238"/>
        <end position="260"/>
    </location>
</feature>
<evidence type="ECO:0000256" key="1">
    <source>
        <dbReference type="ARBA" id="ARBA00004651"/>
    </source>
</evidence>
<name>A0A1Y2L6Z8_9PROT</name>
<keyword evidence="12" id="KW-1185">Reference proteome</keyword>
<dbReference type="InterPro" id="IPR035906">
    <property type="entry name" value="MetI-like_sf"/>
</dbReference>
<dbReference type="Proteomes" id="UP000193396">
    <property type="component" value="Unassembled WGS sequence"/>
</dbReference>
<evidence type="ECO:0000256" key="8">
    <source>
        <dbReference type="ARBA" id="ARBA00023136"/>
    </source>
</evidence>
<feature type="transmembrane region" description="Helical" evidence="9">
    <location>
        <begin position="112"/>
        <end position="132"/>
    </location>
</feature>
<sequence>MKNFWQQYSRNKSAVFGLTILLALILLALLANVLFPADPFKLLGKPMEPPSTEFLLGTDSLGRSVASGIAHGARTSLLIGLVATSVAVLLGTVIGGLAGFHGGKVDNLLMRLTELFQTIPSFIFAVLLVAILSPSLKSVVIAIAVVSWPTVARLVRAEFLSLRKREFVQAAITMGMPSWKIILQQILPNALSPIIVSASLMIATAILLESGLSFLGLGDPNIMSWGFLIGSGRSILRTAWWVCTFPGIAILLTVMAINLVGEGLNDVLNPRLREKDE</sequence>
<dbReference type="Gene3D" id="1.10.3720.10">
    <property type="entry name" value="MetI-like"/>
    <property type="match status" value="1"/>
</dbReference>
<proteinExistence type="inferred from homology"/>
<keyword evidence="6" id="KW-0653">Protein transport</keyword>
<dbReference type="GO" id="GO:0015031">
    <property type="term" value="P:protein transport"/>
    <property type="evidence" value="ECO:0007669"/>
    <property type="project" value="UniProtKB-KW"/>
</dbReference>
<protein>
    <submittedName>
        <fullName evidence="11">ABC transporter permease</fullName>
    </submittedName>
</protein>